<accession>A0A346Y6S9</accession>
<dbReference type="Proteomes" id="UP000264006">
    <property type="component" value="Plasmid pEDY32-46I"/>
</dbReference>
<organism evidence="1 2">
    <name type="scientific">Euzebya pacifica</name>
    <dbReference type="NCBI Taxonomy" id="1608957"/>
    <lineage>
        <taxon>Bacteria</taxon>
        <taxon>Bacillati</taxon>
        <taxon>Actinomycetota</taxon>
        <taxon>Nitriliruptoria</taxon>
        <taxon>Euzebyales</taxon>
    </lineage>
</organism>
<keyword evidence="1" id="KW-0614">Plasmid</keyword>
<dbReference type="KEGG" id="euz:DVS28_b0436"/>
<gene>
    <name evidence="1" type="ORF">DVS28_b0436</name>
</gene>
<geneLocation type="plasmid" evidence="2">
    <name>pedy32-46i</name>
</geneLocation>
<proteinExistence type="predicted"/>
<keyword evidence="2" id="KW-1185">Reference proteome</keyword>
<sequence>MALDAVSLHPASPDLIGRIWVAADTGPDRNLLDDLAWGRARHQFVNRWASGLLDLGGERLRAAGIRPAVHIWGRPWLIVNDDVAGGLDAYRSAADPNQVDDVVADQLASVGIDPQQVVPAQTAIGSPAHHRERVASTLAAIGETVAAIRSGTEELDGPDGPIGTGPALTAAIADVLRLASVIEPGWMTGPIGLSRRLGSLGVDPDRVMAPADLLMADGLPAAGFAWVAPDRVAELAAGLAHLSDRFASLAVDSAVVNEAAAQAQRRGFGLVEAHGIHTRSATGG</sequence>
<evidence type="ECO:0000313" key="1">
    <source>
        <dbReference type="EMBL" id="AXV10176.1"/>
    </source>
</evidence>
<dbReference type="AlphaFoldDB" id="A0A346Y6S9"/>
<dbReference type="EMBL" id="CP031166">
    <property type="protein sequence ID" value="AXV10176.1"/>
    <property type="molecule type" value="Genomic_DNA"/>
</dbReference>
<protein>
    <submittedName>
        <fullName evidence="1">Uncharacterized protein</fullName>
    </submittedName>
</protein>
<name>A0A346Y6S9_9ACTN</name>
<reference evidence="1 2" key="1">
    <citation type="submission" date="2018-09" db="EMBL/GenBank/DDBJ databases">
        <title>Complete genome sequence of Euzebya sp. DY32-46 isolated from seawater of Pacific Ocean.</title>
        <authorList>
            <person name="Xu L."/>
            <person name="Wu Y.-H."/>
            <person name="Xu X.-W."/>
        </authorList>
    </citation>
    <scope>NUCLEOTIDE SEQUENCE [LARGE SCALE GENOMIC DNA]</scope>
    <source>
        <strain evidence="1 2">DY32-46</strain>
        <plasmid evidence="2">pedy32-46i</plasmid>
    </source>
</reference>
<dbReference type="RefSeq" id="WP_164711164.1">
    <property type="nucleotide sequence ID" value="NZ_CP031166.1"/>
</dbReference>
<evidence type="ECO:0000313" key="2">
    <source>
        <dbReference type="Proteomes" id="UP000264006"/>
    </source>
</evidence>